<protein>
    <submittedName>
        <fullName evidence="5">TatD DNase family protein</fullName>
    </submittedName>
</protein>
<dbReference type="NCBIfam" id="TIGR00010">
    <property type="entry name" value="YchF/TatD family DNA exonuclease"/>
    <property type="match status" value="1"/>
</dbReference>
<dbReference type="CDD" id="cd01310">
    <property type="entry name" value="TatD_DNAse"/>
    <property type="match status" value="1"/>
</dbReference>
<dbReference type="GO" id="GO:0004536">
    <property type="term" value="F:DNA nuclease activity"/>
    <property type="evidence" value="ECO:0007669"/>
    <property type="project" value="InterPro"/>
</dbReference>
<dbReference type="SUPFAM" id="SSF51556">
    <property type="entry name" value="Metallo-dependent hydrolases"/>
    <property type="match status" value="1"/>
</dbReference>
<dbReference type="InterPro" id="IPR032466">
    <property type="entry name" value="Metal_Hydrolase"/>
</dbReference>
<dbReference type="RefSeq" id="WP_119061252.1">
    <property type="nucleotide sequence ID" value="NZ_QXDF01000001.1"/>
</dbReference>
<dbReference type="GO" id="GO:0016788">
    <property type="term" value="F:hydrolase activity, acting on ester bonds"/>
    <property type="evidence" value="ECO:0007669"/>
    <property type="project" value="InterPro"/>
</dbReference>
<gene>
    <name evidence="5" type="ORF">BXY53_1568</name>
</gene>
<organism evidence="5 6">
    <name type="scientific">Dichotomicrobium thermohalophilum</name>
    <dbReference type="NCBI Taxonomy" id="933063"/>
    <lineage>
        <taxon>Bacteria</taxon>
        <taxon>Pseudomonadati</taxon>
        <taxon>Pseudomonadota</taxon>
        <taxon>Alphaproteobacteria</taxon>
        <taxon>Hyphomicrobiales</taxon>
        <taxon>Hyphomicrobiaceae</taxon>
        <taxon>Dichotomicrobium</taxon>
    </lineage>
</organism>
<evidence type="ECO:0000256" key="1">
    <source>
        <dbReference type="ARBA" id="ARBA00009275"/>
    </source>
</evidence>
<dbReference type="InterPro" id="IPR015991">
    <property type="entry name" value="TatD/YcfH-like"/>
</dbReference>
<dbReference type="EMBL" id="QXDF01000001">
    <property type="protein sequence ID" value="RIA56462.1"/>
    <property type="molecule type" value="Genomic_DNA"/>
</dbReference>
<feature type="binding site" evidence="4">
    <location>
        <position position="204"/>
    </location>
    <ligand>
        <name>a divalent metal cation</name>
        <dbReference type="ChEBI" id="CHEBI:60240"/>
        <label>1</label>
    </ligand>
</feature>
<evidence type="ECO:0000256" key="2">
    <source>
        <dbReference type="ARBA" id="ARBA00022723"/>
    </source>
</evidence>
<feature type="binding site" evidence="4">
    <location>
        <position position="8"/>
    </location>
    <ligand>
        <name>a divalent metal cation</name>
        <dbReference type="ChEBI" id="CHEBI:60240"/>
        <label>1</label>
    </ligand>
</feature>
<dbReference type="GO" id="GO:0005829">
    <property type="term" value="C:cytosol"/>
    <property type="evidence" value="ECO:0007669"/>
    <property type="project" value="TreeGrafter"/>
</dbReference>
<keyword evidence="6" id="KW-1185">Reference proteome</keyword>
<dbReference type="PANTHER" id="PTHR46124:SF2">
    <property type="entry name" value="D-AMINOACYL-TRNA DEACYLASE"/>
    <property type="match status" value="1"/>
</dbReference>
<dbReference type="OrthoDB" id="9810005at2"/>
<dbReference type="InterPro" id="IPR018228">
    <property type="entry name" value="DNase_TatD-rel_CS"/>
</dbReference>
<dbReference type="PROSITE" id="PS01090">
    <property type="entry name" value="TATD_2"/>
    <property type="match status" value="1"/>
</dbReference>
<dbReference type="FunFam" id="3.20.20.140:FF:000005">
    <property type="entry name" value="TatD family hydrolase"/>
    <property type="match status" value="1"/>
</dbReference>
<dbReference type="GO" id="GO:0046872">
    <property type="term" value="F:metal ion binding"/>
    <property type="evidence" value="ECO:0007669"/>
    <property type="project" value="UniProtKB-KW"/>
</dbReference>
<dbReference type="AlphaFoldDB" id="A0A397Q5T7"/>
<evidence type="ECO:0000313" key="6">
    <source>
        <dbReference type="Proteomes" id="UP000266273"/>
    </source>
</evidence>
<dbReference type="PIRSF" id="PIRSF005902">
    <property type="entry name" value="DNase_TatD"/>
    <property type="match status" value="1"/>
</dbReference>
<feature type="binding site" evidence="4">
    <location>
        <position position="92"/>
    </location>
    <ligand>
        <name>a divalent metal cation</name>
        <dbReference type="ChEBI" id="CHEBI:60240"/>
        <label>1</label>
    </ligand>
</feature>
<proteinExistence type="inferred from homology"/>
<accession>A0A397Q5T7</accession>
<dbReference type="Pfam" id="PF01026">
    <property type="entry name" value="TatD_DNase"/>
    <property type="match status" value="1"/>
</dbReference>
<dbReference type="PROSITE" id="PS01137">
    <property type="entry name" value="TATD_1"/>
    <property type="match status" value="1"/>
</dbReference>
<feature type="binding site" evidence="4">
    <location>
        <position position="128"/>
    </location>
    <ligand>
        <name>a divalent metal cation</name>
        <dbReference type="ChEBI" id="CHEBI:60240"/>
        <label>2</label>
    </ligand>
</feature>
<keyword evidence="3" id="KW-0378">Hydrolase</keyword>
<dbReference type="PANTHER" id="PTHR46124">
    <property type="entry name" value="D-AMINOACYL-TRNA DEACYLASE"/>
    <property type="match status" value="1"/>
</dbReference>
<dbReference type="Proteomes" id="UP000266273">
    <property type="component" value="Unassembled WGS sequence"/>
</dbReference>
<dbReference type="InterPro" id="IPR001130">
    <property type="entry name" value="TatD-like"/>
</dbReference>
<evidence type="ECO:0000256" key="3">
    <source>
        <dbReference type="ARBA" id="ARBA00022801"/>
    </source>
</evidence>
<dbReference type="Gene3D" id="3.20.20.140">
    <property type="entry name" value="Metal-dependent hydrolases"/>
    <property type="match status" value="1"/>
</dbReference>
<sequence>MLIDSHCHLDFPDFAPERDAVIARAREAGVSPMITISTRMRRFEEVHALTQAYEDVFCSAGTHPHYASEEKDVPLEDILAAARRDKVVAIGEAGLDYHYDFSAVEDQKAGFRRHIEAARQTGLPLVIHSREAEEDTAAILEDEMGKGAFSAVLHCFTSGPDLARRGLALGLYVSFSGVLTFKKSDELREIAASVPMDRLLVETDAPYLAPVPYRGKRNEPAYVRHTAKVLAEVKGVSEDEIARATTENAYRLFHRLPRPEAMRRDPAAAETGRVA</sequence>
<comment type="similarity">
    <text evidence="1">Belongs to the metallo-dependent hydrolases superfamily. TatD-type hydrolase family.</text>
</comment>
<evidence type="ECO:0000313" key="5">
    <source>
        <dbReference type="EMBL" id="RIA56462.1"/>
    </source>
</evidence>
<feature type="binding site" evidence="4">
    <location>
        <position position="6"/>
    </location>
    <ligand>
        <name>a divalent metal cation</name>
        <dbReference type="ChEBI" id="CHEBI:60240"/>
        <label>1</label>
    </ligand>
</feature>
<reference evidence="5 6" key="1">
    <citation type="submission" date="2018-08" db="EMBL/GenBank/DDBJ databases">
        <title>Genomic Encyclopedia of Archaeal and Bacterial Type Strains, Phase II (KMG-II): from individual species to whole genera.</title>
        <authorList>
            <person name="Goeker M."/>
        </authorList>
    </citation>
    <scope>NUCLEOTIDE SEQUENCE [LARGE SCALE GENOMIC DNA]</scope>
    <source>
        <strain evidence="5 6">DSM 5002</strain>
    </source>
</reference>
<keyword evidence="2 4" id="KW-0479">Metal-binding</keyword>
<evidence type="ECO:0000256" key="4">
    <source>
        <dbReference type="PIRSR" id="PIRSR005902-1"/>
    </source>
</evidence>
<name>A0A397Q5T7_9HYPH</name>
<feature type="binding site" evidence="4">
    <location>
        <position position="154"/>
    </location>
    <ligand>
        <name>a divalent metal cation</name>
        <dbReference type="ChEBI" id="CHEBI:60240"/>
        <label>2</label>
    </ligand>
</feature>
<comment type="caution">
    <text evidence="5">The sequence shown here is derived from an EMBL/GenBank/DDBJ whole genome shotgun (WGS) entry which is preliminary data.</text>
</comment>